<name>A0ABR6XCE2_9BURK</name>
<sequence length="241" mass="27441">MFKKFIFALALVLSSSASFAAPPFSECRQFFSKGQIPVIPHETEFNTRALCYSSFAILHSAKSHTPIYVAEKLNRQTIIDAKGNERTNRFFADARLPRAERAELSDYKNSGYDRGHMAPAGNMATPEAMAQSFSLANMVPQAPENNRKTWASIENATRKYAMRARGDVYVLTGPVFEARPTTIGENKVWVPKYLFKLVYDPSENKRWAYWVENIDNTKAGKPITYEELVKRTGIQFFTERM</sequence>
<dbReference type="SMART" id="SM00477">
    <property type="entry name" value="NUC"/>
    <property type="match status" value="1"/>
</dbReference>
<dbReference type="GO" id="GO:0004519">
    <property type="term" value="F:endonuclease activity"/>
    <property type="evidence" value="ECO:0007669"/>
    <property type="project" value="UniProtKB-KW"/>
</dbReference>
<dbReference type="Pfam" id="PF01223">
    <property type="entry name" value="Endonuclease_NS"/>
    <property type="match status" value="1"/>
</dbReference>
<keyword evidence="5 8" id="KW-0255">Endonuclease</keyword>
<evidence type="ECO:0000259" key="11">
    <source>
        <dbReference type="SMART" id="SM00892"/>
    </source>
</evidence>
<feature type="domain" description="DNA/RNA non-specific endonuclease/pyrophosphatase/phosphodiesterase" evidence="11">
    <location>
        <begin position="51"/>
        <end position="240"/>
    </location>
</feature>
<protein>
    <recommendedName>
        <fullName evidence="8">Endonuclease</fullName>
        <ecNumber evidence="8">3.1.30.-</ecNumber>
    </recommendedName>
</protein>
<dbReference type="SUPFAM" id="SSF54060">
    <property type="entry name" value="His-Me finger endonucleases"/>
    <property type="match status" value="1"/>
</dbReference>
<comment type="cofactor">
    <cofactor evidence="1 8">
        <name>Mg(2+)</name>
        <dbReference type="ChEBI" id="CHEBI:18420"/>
    </cofactor>
</comment>
<dbReference type="Proteomes" id="UP000637632">
    <property type="component" value="Unassembled WGS sequence"/>
</dbReference>
<dbReference type="InterPro" id="IPR040255">
    <property type="entry name" value="Non-specific_endonuclease"/>
</dbReference>
<gene>
    <name evidence="12" type="ORF">H8K26_03420</name>
</gene>
<dbReference type="RefSeq" id="WP_190477306.1">
    <property type="nucleotide sequence ID" value="NZ_JACOFT010000001.1"/>
</dbReference>
<dbReference type="InterPro" id="IPR018524">
    <property type="entry name" value="DNA/RNA_endonuclease_AS"/>
</dbReference>
<dbReference type="InterPro" id="IPR044929">
    <property type="entry name" value="DNA/RNA_non-sp_Endonuclease_sf"/>
</dbReference>
<dbReference type="InterPro" id="IPR020821">
    <property type="entry name" value="ENPP1-3/EXOG-like_nuc-like"/>
</dbReference>
<keyword evidence="7" id="KW-0460">Magnesium</keyword>
<organism evidence="12 13">
    <name type="scientific">Undibacterium aquatile</name>
    <dbReference type="NCBI Taxonomy" id="1537398"/>
    <lineage>
        <taxon>Bacteria</taxon>
        <taxon>Pseudomonadati</taxon>
        <taxon>Pseudomonadota</taxon>
        <taxon>Betaproteobacteria</taxon>
        <taxon>Burkholderiales</taxon>
        <taxon>Oxalobacteraceae</taxon>
        <taxon>Undibacterium</taxon>
    </lineage>
</organism>
<dbReference type="EC" id="3.1.30.-" evidence="8"/>
<dbReference type="EMBL" id="JACOFT010000001">
    <property type="protein sequence ID" value="MBC3810480.1"/>
    <property type="molecule type" value="Genomic_DNA"/>
</dbReference>
<accession>A0ABR6XCE2</accession>
<dbReference type="SMART" id="SM00892">
    <property type="entry name" value="Endonuclease_NS"/>
    <property type="match status" value="1"/>
</dbReference>
<evidence type="ECO:0000313" key="13">
    <source>
        <dbReference type="Proteomes" id="UP000637632"/>
    </source>
</evidence>
<feature type="signal peptide" evidence="9">
    <location>
        <begin position="1"/>
        <end position="20"/>
    </location>
</feature>
<reference evidence="12 13" key="1">
    <citation type="submission" date="2020-08" db="EMBL/GenBank/DDBJ databases">
        <title>Novel species isolated from subtropical streams in China.</title>
        <authorList>
            <person name="Lu H."/>
        </authorList>
    </citation>
    <scope>NUCLEOTIDE SEQUENCE [LARGE SCALE GENOMIC DNA]</scope>
    <source>
        <strain evidence="12 13">CCTCC AB 2015119</strain>
    </source>
</reference>
<feature type="domain" description="ENPP1-3/EXOG-like endonuclease/phosphodiesterase" evidence="10">
    <location>
        <begin position="52"/>
        <end position="240"/>
    </location>
</feature>
<evidence type="ECO:0000256" key="9">
    <source>
        <dbReference type="SAM" id="SignalP"/>
    </source>
</evidence>
<evidence type="ECO:0000256" key="7">
    <source>
        <dbReference type="ARBA" id="ARBA00022842"/>
    </source>
</evidence>
<dbReference type="Gene3D" id="3.40.570.10">
    <property type="entry name" value="Extracellular Endonuclease, subunit A"/>
    <property type="match status" value="1"/>
</dbReference>
<keyword evidence="4 8" id="KW-0479">Metal-binding</keyword>
<dbReference type="InterPro" id="IPR044925">
    <property type="entry name" value="His-Me_finger_sf"/>
</dbReference>
<evidence type="ECO:0000256" key="8">
    <source>
        <dbReference type="RuleBase" id="RU366055"/>
    </source>
</evidence>
<evidence type="ECO:0000259" key="10">
    <source>
        <dbReference type="SMART" id="SM00477"/>
    </source>
</evidence>
<keyword evidence="9" id="KW-0732">Signal</keyword>
<dbReference type="PROSITE" id="PS01070">
    <property type="entry name" value="NUCLEASE_NON_SPEC"/>
    <property type="match status" value="1"/>
</dbReference>
<comment type="caution">
    <text evidence="12">The sequence shown here is derived from an EMBL/GenBank/DDBJ whole genome shotgun (WGS) entry which is preliminary data.</text>
</comment>
<evidence type="ECO:0000256" key="6">
    <source>
        <dbReference type="ARBA" id="ARBA00022801"/>
    </source>
</evidence>
<dbReference type="InterPro" id="IPR001604">
    <property type="entry name" value="Endo_G_ENPP1-like_dom"/>
</dbReference>
<keyword evidence="13" id="KW-1185">Reference proteome</keyword>
<evidence type="ECO:0000256" key="4">
    <source>
        <dbReference type="ARBA" id="ARBA00022723"/>
    </source>
</evidence>
<evidence type="ECO:0000256" key="2">
    <source>
        <dbReference type="ARBA" id="ARBA00010052"/>
    </source>
</evidence>
<keyword evidence="6 8" id="KW-0378">Hydrolase</keyword>
<keyword evidence="3 8" id="KW-0540">Nuclease</keyword>
<evidence type="ECO:0000256" key="1">
    <source>
        <dbReference type="ARBA" id="ARBA00001946"/>
    </source>
</evidence>
<dbReference type="PANTHER" id="PTHR13966">
    <property type="entry name" value="ENDONUCLEASE RELATED"/>
    <property type="match status" value="1"/>
</dbReference>
<feature type="chain" id="PRO_5045046349" description="Endonuclease" evidence="9">
    <location>
        <begin position="21"/>
        <end position="241"/>
    </location>
</feature>
<comment type="similarity">
    <text evidence="2 8">Belongs to the DNA/RNA non-specific endonuclease family.</text>
</comment>
<evidence type="ECO:0000256" key="5">
    <source>
        <dbReference type="ARBA" id="ARBA00022759"/>
    </source>
</evidence>
<dbReference type="PANTHER" id="PTHR13966:SF5">
    <property type="entry name" value="ENDONUCLEASE G, MITOCHONDRIAL"/>
    <property type="match status" value="1"/>
</dbReference>
<evidence type="ECO:0000256" key="3">
    <source>
        <dbReference type="ARBA" id="ARBA00022722"/>
    </source>
</evidence>
<proteinExistence type="inferred from homology"/>
<evidence type="ECO:0000313" key="12">
    <source>
        <dbReference type="EMBL" id="MBC3810480.1"/>
    </source>
</evidence>